<feature type="signal peptide" evidence="2">
    <location>
        <begin position="1"/>
        <end position="26"/>
    </location>
</feature>
<feature type="domain" description="Outer membrane protein beta-barrel" evidence="3">
    <location>
        <begin position="69"/>
        <end position="209"/>
    </location>
</feature>
<dbReference type="SUPFAM" id="SSF56925">
    <property type="entry name" value="OMPA-like"/>
    <property type="match status" value="1"/>
</dbReference>
<keyword evidence="1 2" id="KW-0732">Signal</keyword>
<dbReference type="NCBIfam" id="TIGR04565">
    <property type="entry name" value="OMP_myx_plus"/>
    <property type="match status" value="1"/>
</dbReference>
<comment type="caution">
    <text evidence="4">The sequence shown here is derived from an EMBL/GenBank/DDBJ whole genome shotgun (WGS) entry which is preliminary data.</text>
</comment>
<proteinExistence type="predicted"/>
<sequence length="214" mass="23821">METGNRRLFLAAAGFLTTLLAPAAFADDTIEDIIAPDIERREIREANIDSENFEVSLLGGIMNIEDFGSNGVTSLSINYHLSEDFFVEAAYGMTDMAESSYERLSGSAPLMTDEERELSYYSASLGYNFLPGEFFAGSDYAFNSTFYLLGGVGNTLFANEKHFTFNLGAGLRLLPTDWISVRLEFRDHIFEHDLFGETIRTNNLSAQLGASIYF</sequence>
<evidence type="ECO:0000256" key="2">
    <source>
        <dbReference type="SAM" id="SignalP"/>
    </source>
</evidence>
<name>A0ABQ6M137_9GAMM</name>
<evidence type="ECO:0000313" key="5">
    <source>
        <dbReference type="Proteomes" id="UP001224392"/>
    </source>
</evidence>
<evidence type="ECO:0000259" key="3">
    <source>
        <dbReference type="Pfam" id="PF13505"/>
    </source>
</evidence>
<dbReference type="InterPro" id="IPR027385">
    <property type="entry name" value="Beta-barrel_OMP"/>
</dbReference>
<dbReference type="InterPro" id="IPR011250">
    <property type="entry name" value="OMP/PagP_B-barrel"/>
</dbReference>
<dbReference type="EMBL" id="BSYJ01000005">
    <property type="protein sequence ID" value="GMG88078.1"/>
    <property type="molecule type" value="Genomic_DNA"/>
</dbReference>
<reference evidence="4 5" key="1">
    <citation type="submission" date="2023-04" db="EMBL/GenBank/DDBJ databases">
        <title>Marinobulbifer ophiurae gen. nov., sp. Nov., isolate from tissue of brittle star Ophioplocus japonicus.</title>
        <authorList>
            <person name="Kawano K."/>
            <person name="Sawayama S."/>
            <person name="Nakagawa S."/>
        </authorList>
    </citation>
    <scope>NUCLEOTIDE SEQUENCE [LARGE SCALE GENOMIC DNA]</scope>
    <source>
        <strain evidence="4 5">NKW57</strain>
    </source>
</reference>
<dbReference type="Proteomes" id="UP001224392">
    <property type="component" value="Unassembled WGS sequence"/>
</dbReference>
<keyword evidence="5" id="KW-1185">Reference proteome</keyword>
<dbReference type="Gene3D" id="2.40.160.20">
    <property type="match status" value="1"/>
</dbReference>
<protein>
    <recommendedName>
        <fullName evidence="3">Outer membrane protein beta-barrel domain-containing protein</fullName>
    </recommendedName>
</protein>
<evidence type="ECO:0000313" key="4">
    <source>
        <dbReference type="EMBL" id="GMG88078.1"/>
    </source>
</evidence>
<dbReference type="InterPro" id="IPR030820">
    <property type="entry name" value="OMP_myx_plus_Proteobacteria"/>
</dbReference>
<organism evidence="4 5">
    <name type="scientific">Biformimicrobium ophioploci</name>
    <dbReference type="NCBI Taxonomy" id="3036711"/>
    <lineage>
        <taxon>Bacteria</taxon>
        <taxon>Pseudomonadati</taxon>
        <taxon>Pseudomonadota</taxon>
        <taxon>Gammaproteobacteria</taxon>
        <taxon>Cellvibrionales</taxon>
        <taxon>Microbulbiferaceae</taxon>
        <taxon>Biformimicrobium</taxon>
    </lineage>
</organism>
<gene>
    <name evidence="4" type="ORF">MNKW57_23990</name>
</gene>
<dbReference type="RefSeq" id="WP_285764693.1">
    <property type="nucleotide sequence ID" value="NZ_BSYJ01000005.1"/>
</dbReference>
<evidence type="ECO:0000256" key="1">
    <source>
        <dbReference type="ARBA" id="ARBA00022729"/>
    </source>
</evidence>
<dbReference type="Pfam" id="PF13505">
    <property type="entry name" value="OMP_b-brl"/>
    <property type="match status" value="1"/>
</dbReference>
<feature type="chain" id="PRO_5045552492" description="Outer membrane protein beta-barrel domain-containing protein" evidence="2">
    <location>
        <begin position="27"/>
        <end position="214"/>
    </location>
</feature>
<accession>A0ABQ6M137</accession>